<dbReference type="InterPro" id="IPR029052">
    <property type="entry name" value="Metallo-depent_PP-like"/>
</dbReference>
<dbReference type="Pfam" id="PF00149">
    <property type="entry name" value="Metallophos"/>
    <property type="match status" value="1"/>
</dbReference>
<keyword evidence="5" id="KW-1185">Reference proteome</keyword>
<proteinExistence type="predicted"/>
<keyword evidence="2" id="KW-0378">Hydrolase</keyword>
<reference evidence="4" key="1">
    <citation type="submission" date="2021-02" db="EMBL/GenBank/DDBJ databases">
        <authorList>
            <person name="Dougan E. K."/>
            <person name="Rhodes N."/>
            <person name="Thang M."/>
            <person name="Chan C."/>
        </authorList>
    </citation>
    <scope>NUCLEOTIDE SEQUENCE</scope>
</reference>
<dbReference type="AlphaFoldDB" id="A0A813FFQ8"/>
<comment type="caution">
    <text evidence="4">The sequence shown here is derived from an EMBL/GenBank/DDBJ whole genome shotgun (WGS) entry which is preliminary data.</text>
</comment>
<sequence length="576" mass="64842">MHIFAIGDWGGMDGTLSPIENRSELLVYDGGNKAGPSVFPRTRWDKHHNSEICDHKQFIECFDHKGSPPCVPGCGYVRGVDDQPQILVANAFKARASLMQPDYILNVGDNFYWGGIEKNCGTPMDQLSYTALHQFDQIFEGVYTALSKAPWLSVLGNHDYGGRVFNNGWDQQIAYTWYSKRWVMPSPYWSQHVEYPDLNFTVDIYMLDSNAMDAKDPEEDPEHNLCSVKHNPGNADCTAAEGPSSVASCKAWFWDLWAEQQIWIEEQLDKSEADWQIAVTHFPCGHQKEFYKKLHQIDYGFPSVSRGLDLLVTGHRHNQELWDPAKVDIGDDLHDLGGLTCFVTGGDLNFTVDIYMLDSNAMDAKDLEEDPEHNLCGAKHNPGNADCTAAGGPSSVASCKAWFWDLWAEQQIWIEEQLDKSEADWQIAVTHFPCGHQKEFYKKLHQIDYGFPSVSRGLDLLVTGHRHNQELWDPAKVDIGDDLHDLGGLTCFVTGGGGGITSEATPNWYDKKDWYGQAQYGFYDLTITKNLIVIKSLNYDGTEVESAKVTPAPSPAGRPWWSFWCKSQEEADNTSS</sequence>
<evidence type="ECO:0000259" key="3">
    <source>
        <dbReference type="Pfam" id="PF00149"/>
    </source>
</evidence>
<name>A0A813FFQ8_POLGL</name>
<evidence type="ECO:0000256" key="2">
    <source>
        <dbReference type="ARBA" id="ARBA00022801"/>
    </source>
</evidence>
<gene>
    <name evidence="4" type="ORF">PGLA1383_LOCUS29967</name>
</gene>
<dbReference type="PANTHER" id="PTHR10161">
    <property type="entry name" value="TARTRATE-RESISTANT ACID PHOSPHATASE TYPE 5"/>
    <property type="match status" value="1"/>
</dbReference>
<evidence type="ECO:0000313" key="4">
    <source>
        <dbReference type="EMBL" id="CAE8612167.1"/>
    </source>
</evidence>
<dbReference type="SUPFAM" id="SSF56300">
    <property type="entry name" value="Metallo-dependent phosphatases"/>
    <property type="match status" value="2"/>
</dbReference>
<dbReference type="OrthoDB" id="411211at2759"/>
<accession>A0A813FFQ8</accession>
<dbReference type="InterPro" id="IPR051558">
    <property type="entry name" value="Metallophosphoesterase_PAP"/>
</dbReference>
<organism evidence="4 5">
    <name type="scientific">Polarella glacialis</name>
    <name type="common">Dinoflagellate</name>
    <dbReference type="NCBI Taxonomy" id="89957"/>
    <lineage>
        <taxon>Eukaryota</taxon>
        <taxon>Sar</taxon>
        <taxon>Alveolata</taxon>
        <taxon>Dinophyceae</taxon>
        <taxon>Suessiales</taxon>
        <taxon>Suessiaceae</taxon>
        <taxon>Polarella</taxon>
    </lineage>
</organism>
<dbReference type="EMBL" id="CAJNNV010025091">
    <property type="protein sequence ID" value="CAE8612167.1"/>
    <property type="molecule type" value="Genomic_DNA"/>
</dbReference>
<keyword evidence="1" id="KW-0732">Signal</keyword>
<dbReference type="Gene3D" id="3.60.21.10">
    <property type="match status" value="2"/>
</dbReference>
<feature type="domain" description="Calcineurin-like phosphoesterase" evidence="3">
    <location>
        <begin position="93"/>
        <end position="318"/>
    </location>
</feature>
<evidence type="ECO:0000256" key="1">
    <source>
        <dbReference type="ARBA" id="ARBA00022729"/>
    </source>
</evidence>
<protein>
    <recommendedName>
        <fullName evidence="3">Calcineurin-like phosphoesterase domain-containing protein</fullName>
    </recommendedName>
</protein>
<dbReference type="Proteomes" id="UP000654075">
    <property type="component" value="Unassembled WGS sequence"/>
</dbReference>
<dbReference type="GO" id="GO:0016787">
    <property type="term" value="F:hydrolase activity"/>
    <property type="evidence" value="ECO:0007669"/>
    <property type="project" value="UniProtKB-KW"/>
</dbReference>
<dbReference type="PANTHER" id="PTHR10161:SF14">
    <property type="entry name" value="TARTRATE-RESISTANT ACID PHOSPHATASE TYPE 5"/>
    <property type="match status" value="1"/>
</dbReference>
<evidence type="ECO:0000313" key="5">
    <source>
        <dbReference type="Proteomes" id="UP000654075"/>
    </source>
</evidence>
<dbReference type="InterPro" id="IPR004843">
    <property type="entry name" value="Calcineurin-like_PHP"/>
</dbReference>